<protein>
    <submittedName>
        <fullName evidence="1">Uncharacterized protein</fullName>
    </submittedName>
</protein>
<name>N1U7G5_9LEPT</name>
<reference evidence="1 2" key="1">
    <citation type="submission" date="2013-02" db="EMBL/GenBank/DDBJ databases">
        <authorList>
            <person name="Harkins D.M."/>
            <person name="Durkin A.S."/>
            <person name="Brinkac L.M."/>
            <person name="Haft D.H."/>
            <person name="Selengut J.D."/>
            <person name="Sanka R."/>
            <person name="DePew J."/>
            <person name="Purushe J."/>
            <person name="Haake D.A."/>
            <person name="Matsunaga J."/>
            <person name="Vinetz J.M."/>
            <person name="Sutton G.G."/>
            <person name="Nierman W.C."/>
            <person name="Fouts D.E."/>
        </authorList>
    </citation>
    <scope>NUCLEOTIDE SEQUENCE [LARGE SCALE GENOMIC DNA]</scope>
    <source>
        <strain evidence="1 2">Ecochallenge</strain>
    </source>
</reference>
<comment type="caution">
    <text evidence="1">The sequence shown here is derived from an EMBL/GenBank/DDBJ whole genome shotgun (WGS) entry which is preliminary data.</text>
</comment>
<dbReference type="Proteomes" id="UP000012249">
    <property type="component" value="Unassembled WGS sequence"/>
</dbReference>
<accession>N1U7G5</accession>
<dbReference type="AlphaFoldDB" id="N1U7G5"/>
<evidence type="ECO:0000313" key="2">
    <source>
        <dbReference type="Proteomes" id="UP000012249"/>
    </source>
</evidence>
<dbReference type="EMBL" id="AHMI02000192">
    <property type="protein sequence ID" value="EMY14141.1"/>
    <property type="molecule type" value="Genomic_DNA"/>
</dbReference>
<proteinExistence type="predicted"/>
<evidence type="ECO:0000313" key="1">
    <source>
        <dbReference type="EMBL" id="EMY14141.1"/>
    </source>
</evidence>
<sequence>MNFHPKKKKEFVRHFQTAELILEMNNFLLKSKIVRLKIMEDFEILNRREKNSSIVFPSAGRYSKRNVQMGQTFQFLQ</sequence>
<organism evidence="1 2">
    <name type="scientific">Leptospira weilii str. Ecochallenge</name>
    <dbReference type="NCBI Taxonomy" id="1049986"/>
    <lineage>
        <taxon>Bacteria</taxon>
        <taxon>Pseudomonadati</taxon>
        <taxon>Spirochaetota</taxon>
        <taxon>Spirochaetia</taxon>
        <taxon>Leptospirales</taxon>
        <taxon>Leptospiraceae</taxon>
        <taxon>Leptospira</taxon>
    </lineage>
</organism>
<gene>
    <name evidence="1" type="ORF">LEP1GSC043_0061</name>
</gene>